<comment type="caution">
    <text evidence="1">The sequence shown here is derived from an EMBL/GenBank/DDBJ whole genome shotgun (WGS) entry which is preliminary data.</text>
</comment>
<proteinExistence type="predicted"/>
<organism evidence="1">
    <name type="scientific">bioreactor metagenome</name>
    <dbReference type="NCBI Taxonomy" id="1076179"/>
    <lineage>
        <taxon>unclassified sequences</taxon>
        <taxon>metagenomes</taxon>
        <taxon>ecological metagenomes</taxon>
    </lineage>
</organism>
<accession>A0A644U7S6</accession>
<evidence type="ECO:0000313" key="1">
    <source>
        <dbReference type="EMBL" id="MPL75005.1"/>
    </source>
</evidence>
<protein>
    <submittedName>
        <fullName evidence="1">Uncharacterized protein</fullName>
    </submittedName>
</protein>
<dbReference type="EMBL" id="VSSQ01000084">
    <property type="protein sequence ID" value="MPL75005.1"/>
    <property type="molecule type" value="Genomic_DNA"/>
</dbReference>
<dbReference type="AlphaFoldDB" id="A0A644U7S6"/>
<sequence length="46" mass="5200">MRKVLDKVDDRRFGRAVEGLVTRALVVKAITHREKEVCAVVVSDSF</sequence>
<reference evidence="1" key="1">
    <citation type="submission" date="2019-08" db="EMBL/GenBank/DDBJ databases">
        <authorList>
            <person name="Kucharzyk K."/>
            <person name="Murdoch R.W."/>
            <person name="Higgins S."/>
            <person name="Loffler F."/>
        </authorList>
    </citation>
    <scope>NUCLEOTIDE SEQUENCE</scope>
</reference>
<name>A0A644U7S6_9ZZZZ</name>
<gene>
    <name evidence="1" type="ORF">SDC9_20824</name>
</gene>